<evidence type="ECO:0000256" key="6">
    <source>
        <dbReference type="ARBA" id="ARBA00022968"/>
    </source>
</evidence>
<dbReference type="Pfam" id="PF01762">
    <property type="entry name" value="Galactosyl_T"/>
    <property type="match status" value="1"/>
</dbReference>
<gene>
    <name evidence="11" type="ORF">BB559_006850</name>
</gene>
<evidence type="ECO:0000256" key="1">
    <source>
        <dbReference type="ARBA" id="ARBA00004323"/>
    </source>
</evidence>
<dbReference type="AlphaFoldDB" id="A0A2T9Y039"/>
<keyword evidence="12" id="KW-1185">Reference proteome</keyword>
<organism evidence="11 12">
    <name type="scientific">Furculomyces boomerangus</name>
    <dbReference type="NCBI Taxonomy" id="61424"/>
    <lineage>
        <taxon>Eukaryota</taxon>
        <taxon>Fungi</taxon>
        <taxon>Fungi incertae sedis</taxon>
        <taxon>Zoopagomycota</taxon>
        <taxon>Kickxellomycotina</taxon>
        <taxon>Harpellomycetes</taxon>
        <taxon>Harpellales</taxon>
        <taxon>Harpellaceae</taxon>
        <taxon>Furculomyces</taxon>
    </lineage>
</organism>
<dbReference type="EMBL" id="MBFT01001040">
    <property type="protein sequence ID" value="PVU85726.1"/>
    <property type="molecule type" value="Genomic_DNA"/>
</dbReference>
<comment type="similarity">
    <text evidence="2">Belongs to the glycosyltransferase 31 family.</text>
</comment>
<accession>A0A2T9Y039</accession>
<comment type="subcellular location">
    <subcellularLocation>
        <location evidence="1">Golgi apparatus membrane</location>
        <topology evidence="1">Single-pass type II membrane protein</topology>
    </subcellularLocation>
</comment>
<evidence type="ECO:0000256" key="10">
    <source>
        <dbReference type="SAM" id="Phobius"/>
    </source>
</evidence>
<evidence type="ECO:0000313" key="11">
    <source>
        <dbReference type="EMBL" id="PVU85726.1"/>
    </source>
</evidence>
<feature type="transmembrane region" description="Helical" evidence="10">
    <location>
        <begin position="6"/>
        <end position="25"/>
    </location>
</feature>
<reference evidence="11 12" key="1">
    <citation type="journal article" date="2018" name="MBio">
        <title>Comparative Genomics Reveals the Core Gene Toolbox for the Fungus-Insect Symbiosis.</title>
        <authorList>
            <person name="Wang Y."/>
            <person name="Stata M."/>
            <person name="Wang W."/>
            <person name="Stajich J.E."/>
            <person name="White M.M."/>
            <person name="Moncalvo J.M."/>
        </authorList>
    </citation>
    <scope>NUCLEOTIDE SEQUENCE [LARGE SCALE GENOMIC DNA]</scope>
    <source>
        <strain evidence="11 12">AUS-77-4</strain>
    </source>
</reference>
<keyword evidence="3" id="KW-0328">Glycosyltransferase</keyword>
<keyword evidence="4" id="KW-0808">Transferase</keyword>
<keyword evidence="9 10" id="KW-0472">Membrane</keyword>
<keyword evidence="7 10" id="KW-1133">Transmembrane helix</keyword>
<evidence type="ECO:0000256" key="3">
    <source>
        <dbReference type="ARBA" id="ARBA00022676"/>
    </source>
</evidence>
<evidence type="ECO:0000256" key="2">
    <source>
        <dbReference type="ARBA" id="ARBA00008661"/>
    </source>
</evidence>
<name>A0A2T9Y039_9FUNG</name>
<comment type="caution">
    <text evidence="11">The sequence shown here is derived from an EMBL/GenBank/DDBJ whole genome shotgun (WGS) entry which is preliminary data.</text>
</comment>
<keyword evidence="8" id="KW-0333">Golgi apparatus</keyword>
<evidence type="ECO:0000256" key="5">
    <source>
        <dbReference type="ARBA" id="ARBA00022692"/>
    </source>
</evidence>
<proteinExistence type="inferred from homology"/>
<keyword evidence="5 10" id="KW-0812">Transmembrane</keyword>
<dbReference type="InterPro" id="IPR002659">
    <property type="entry name" value="Glyco_trans_31"/>
</dbReference>
<sequence>MISNLYSFKYFLTVVLIISLFYIFYDHNPYLPKFYKPYKPLSSGRKGATIQVSKQLQFTKQDEYISSDYNQTVKHIITQPLSDEEFDEISWYSTIKNAIILSIHPHLKFIPNLYSIYEDYVLMMPLAKTESIRFTKNANSDLNLKTICDADDPRPECDVKTHRNYVYEELPKKTFDMVNLVCNSGLRYKVYAKIDFDVFVNKAYFHDVMKFMIDNHKRKIYYGDIMDSNSASRRIAMNGKFYAITDSLFEELCKCEFKEKDKGLEDFWFGQVLGWCIDKKRFKKGEKMVLLKSDESKVIHKNLYDQNVGLKIGRFANS</sequence>
<evidence type="ECO:0000256" key="9">
    <source>
        <dbReference type="ARBA" id="ARBA00023136"/>
    </source>
</evidence>
<protein>
    <recommendedName>
        <fullName evidence="13">Hexosyltransferase</fullName>
    </recommendedName>
</protein>
<evidence type="ECO:0000256" key="8">
    <source>
        <dbReference type="ARBA" id="ARBA00023034"/>
    </source>
</evidence>
<dbReference type="GO" id="GO:0016758">
    <property type="term" value="F:hexosyltransferase activity"/>
    <property type="evidence" value="ECO:0007669"/>
    <property type="project" value="InterPro"/>
</dbReference>
<evidence type="ECO:0000256" key="4">
    <source>
        <dbReference type="ARBA" id="ARBA00022679"/>
    </source>
</evidence>
<evidence type="ECO:0000256" key="7">
    <source>
        <dbReference type="ARBA" id="ARBA00022989"/>
    </source>
</evidence>
<evidence type="ECO:0008006" key="13">
    <source>
        <dbReference type="Google" id="ProtNLM"/>
    </source>
</evidence>
<evidence type="ECO:0000313" key="12">
    <source>
        <dbReference type="Proteomes" id="UP000245699"/>
    </source>
</evidence>
<dbReference type="Proteomes" id="UP000245699">
    <property type="component" value="Unassembled WGS sequence"/>
</dbReference>
<dbReference type="GO" id="GO:0000139">
    <property type="term" value="C:Golgi membrane"/>
    <property type="evidence" value="ECO:0007669"/>
    <property type="project" value="UniProtKB-SubCell"/>
</dbReference>
<keyword evidence="6" id="KW-0735">Signal-anchor</keyword>